<accession>A0ABS0S8X6</accession>
<keyword evidence="4" id="KW-0843">Virulence</keyword>
<dbReference type="Proteomes" id="UP001194579">
    <property type="component" value="Unassembled WGS sequence"/>
</dbReference>
<keyword evidence="2" id="KW-0800">Toxin</keyword>
<protein>
    <submittedName>
        <fullName evidence="7">VENN motif pre-toxin domain-containing protein</fullName>
    </submittedName>
</protein>
<comment type="caution">
    <text evidence="7">The sequence shown here is derived from an EMBL/GenBank/DDBJ whole genome shotgun (WGS) entry which is preliminary data.</text>
</comment>
<gene>
    <name evidence="7" type="ORF">F6Q06_24165</name>
</gene>
<evidence type="ECO:0000256" key="4">
    <source>
        <dbReference type="ARBA" id="ARBA00023026"/>
    </source>
</evidence>
<feature type="non-terminal residue" evidence="7">
    <location>
        <position position="1"/>
    </location>
</feature>
<evidence type="ECO:0000313" key="7">
    <source>
        <dbReference type="EMBL" id="MBI0557514.1"/>
    </source>
</evidence>
<comment type="subcellular location">
    <subcellularLocation>
        <location evidence="1">Target cell</location>
        <location evidence="1">Target cell cytoplasm</location>
    </subcellularLocation>
</comment>
<evidence type="ECO:0000256" key="3">
    <source>
        <dbReference type="ARBA" id="ARBA00022913"/>
    </source>
</evidence>
<sequence length="272" mass="28683">LSLLAGGLAAGTVGDSTTNAVAGAQASQNAVENNYLSSDMYALNRKVKAAKEKGEDIAPILEEAREQAEKDREKQAASCHDRPDMCAFGRDVANDAYSSYLENGFLQGIDSDVARFVQQETAKDNAVIDRYASEFGKGLAVASEGAALLAGAGISLILPGGKGGPVNIATGFNKSPQSIWGRSTNEIVKDFQSAGYQVNVRQSTRGSGQAVIIEVKGHPEISQIQYHPGGGRHGGSYYKISTTTQGTVKVVDPSTYNPTQGEKATIIDKPKK</sequence>
<dbReference type="InterPro" id="IPR006914">
    <property type="entry name" value="VENN_dom"/>
</dbReference>
<proteinExistence type="predicted"/>
<organism evidence="7 8">
    <name type="scientific">Pectobacterium parmentieri</name>
    <dbReference type="NCBI Taxonomy" id="1905730"/>
    <lineage>
        <taxon>Bacteria</taxon>
        <taxon>Pseudomonadati</taxon>
        <taxon>Pseudomonadota</taxon>
        <taxon>Gammaproteobacteria</taxon>
        <taxon>Enterobacterales</taxon>
        <taxon>Pectobacteriaceae</taxon>
        <taxon>Pectobacterium</taxon>
    </lineage>
</organism>
<reference evidence="8" key="1">
    <citation type="submission" date="2023-07" db="EMBL/GenBank/DDBJ databases">
        <title>Identification of Pectobacterium versatile causing blackleg of potato from New York State with a whole genome sequencing approach.</title>
        <authorList>
            <person name="Ma X."/>
            <person name="Swingle B."/>
        </authorList>
    </citation>
    <scope>NUCLEOTIDE SEQUENCE [LARGE SCALE GENOMIC DNA]</scope>
    <source>
        <strain evidence="8">NY1588A</strain>
    </source>
</reference>
<feature type="region of interest" description="Disordered" evidence="5">
    <location>
        <begin position="252"/>
        <end position="272"/>
    </location>
</feature>
<name>A0ABS0S8X6_PECPM</name>
<dbReference type="RefSeq" id="WP_198338736.1">
    <property type="nucleotide sequence ID" value="NZ_WABM01000142.1"/>
</dbReference>
<dbReference type="Pfam" id="PF04829">
    <property type="entry name" value="PT-VENN"/>
    <property type="match status" value="1"/>
</dbReference>
<evidence type="ECO:0000256" key="1">
    <source>
        <dbReference type="ARBA" id="ARBA00004219"/>
    </source>
</evidence>
<evidence type="ECO:0000256" key="2">
    <source>
        <dbReference type="ARBA" id="ARBA00022656"/>
    </source>
</evidence>
<keyword evidence="3" id="KW-1266">Target cell cytoplasm</keyword>
<feature type="domain" description="VENN motif-containing" evidence="6">
    <location>
        <begin position="1"/>
        <end position="37"/>
    </location>
</feature>
<dbReference type="EMBL" id="WABS01000136">
    <property type="protein sequence ID" value="MBI0557514.1"/>
    <property type="molecule type" value="Genomic_DNA"/>
</dbReference>
<evidence type="ECO:0000256" key="5">
    <source>
        <dbReference type="SAM" id="MobiDB-lite"/>
    </source>
</evidence>
<keyword evidence="8" id="KW-1185">Reference proteome</keyword>
<evidence type="ECO:0000313" key="8">
    <source>
        <dbReference type="Proteomes" id="UP001194579"/>
    </source>
</evidence>
<evidence type="ECO:0000259" key="6">
    <source>
        <dbReference type="Pfam" id="PF04829"/>
    </source>
</evidence>